<feature type="transmembrane region" description="Helical" evidence="5">
    <location>
        <begin position="342"/>
        <end position="363"/>
    </location>
</feature>
<evidence type="ECO:0000259" key="6">
    <source>
        <dbReference type="Pfam" id="PF12698"/>
    </source>
</evidence>
<keyword evidence="4 5" id="KW-0472">Membrane</keyword>
<evidence type="ECO:0000313" key="8">
    <source>
        <dbReference type="Proteomes" id="UP001169764"/>
    </source>
</evidence>
<dbReference type="RefSeq" id="WP_303539134.1">
    <property type="nucleotide sequence ID" value="NZ_JAUOTP010000001.1"/>
</dbReference>
<keyword evidence="8" id="KW-1185">Reference proteome</keyword>
<accession>A0ABT8Y517</accession>
<reference evidence="7" key="1">
    <citation type="submission" date="2023-07" db="EMBL/GenBank/DDBJ databases">
        <authorList>
            <person name="Kim M."/>
        </authorList>
    </citation>
    <scope>NUCLEOTIDE SEQUENCE</scope>
    <source>
        <strain evidence="7">BIUV-7</strain>
    </source>
</reference>
<name>A0ABT8Y517_9SPHN</name>
<proteinExistence type="predicted"/>
<evidence type="ECO:0000256" key="2">
    <source>
        <dbReference type="ARBA" id="ARBA00022692"/>
    </source>
</evidence>
<dbReference type="Proteomes" id="UP001169764">
    <property type="component" value="Unassembled WGS sequence"/>
</dbReference>
<dbReference type="PANTHER" id="PTHR43471:SF3">
    <property type="entry name" value="ABC TRANSPORTER PERMEASE PROTEIN NATB"/>
    <property type="match status" value="1"/>
</dbReference>
<sequence length="380" mass="40408">MNRLLRSAWVIARRDYVATVWSKTFILFLIGPLLPLLLGGGYGAIMASQSRPPPGRSVQLIMAGPDSDALIAARAALAERLGDGALPRLQRESDSKDQPVLTGTLDKPVLAAPADALPRLSGRIGLIVDRARAERATGHALPAQVTITTRTDVETERPDDSRLDLARGAQFVLFFLTMLLAGMMISNLVEEKSSKVIELLAAAVPIDAVFLGKLIGMLCVSLTGVAVWTSGGIAIAGFLPPQLALPAPAVGWPIFLALGILYFATVYLLIGALYLGIGAQAGSVREVQTLSMPLTMAQLLVFGLASASVTEPNGTVGLLATIIPWTSPFAMIARAAQMPVLWPHLAALVWQIAALALMIRIGARMFRRNVLKSGRSSRQP</sequence>
<evidence type="ECO:0000256" key="5">
    <source>
        <dbReference type="SAM" id="Phobius"/>
    </source>
</evidence>
<comment type="caution">
    <text evidence="7">The sequence shown here is derived from an EMBL/GenBank/DDBJ whole genome shotgun (WGS) entry which is preliminary data.</text>
</comment>
<comment type="subcellular location">
    <subcellularLocation>
        <location evidence="1">Membrane</location>
        <topology evidence="1">Multi-pass membrane protein</topology>
    </subcellularLocation>
</comment>
<dbReference type="EMBL" id="JAUOTP010000001">
    <property type="protein sequence ID" value="MDO6412799.1"/>
    <property type="molecule type" value="Genomic_DNA"/>
</dbReference>
<keyword evidence="2 5" id="KW-0812">Transmembrane</keyword>
<protein>
    <submittedName>
        <fullName evidence="7">ABC transporter permease</fullName>
    </submittedName>
</protein>
<evidence type="ECO:0000313" key="7">
    <source>
        <dbReference type="EMBL" id="MDO6412799.1"/>
    </source>
</evidence>
<organism evidence="7 8">
    <name type="scientific">Sphingomonas natans</name>
    <dbReference type="NCBI Taxonomy" id="3063330"/>
    <lineage>
        <taxon>Bacteria</taxon>
        <taxon>Pseudomonadati</taxon>
        <taxon>Pseudomonadota</taxon>
        <taxon>Alphaproteobacteria</taxon>
        <taxon>Sphingomonadales</taxon>
        <taxon>Sphingomonadaceae</taxon>
        <taxon>Sphingomonas</taxon>
    </lineage>
</organism>
<gene>
    <name evidence="7" type="ORF">Q4F19_00235</name>
</gene>
<feature type="domain" description="ABC-2 type transporter transmembrane" evidence="6">
    <location>
        <begin position="171"/>
        <end position="358"/>
    </location>
</feature>
<dbReference type="InterPro" id="IPR013525">
    <property type="entry name" value="ABC2_TM"/>
</dbReference>
<feature type="transmembrane region" description="Helical" evidence="5">
    <location>
        <begin position="25"/>
        <end position="47"/>
    </location>
</feature>
<dbReference type="Pfam" id="PF12698">
    <property type="entry name" value="ABC2_membrane_3"/>
    <property type="match status" value="1"/>
</dbReference>
<evidence type="ECO:0000256" key="1">
    <source>
        <dbReference type="ARBA" id="ARBA00004141"/>
    </source>
</evidence>
<dbReference type="PANTHER" id="PTHR43471">
    <property type="entry name" value="ABC TRANSPORTER PERMEASE"/>
    <property type="match status" value="1"/>
</dbReference>
<feature type="transmembrane region" description="Helical" evidence="5">
    <location>
        <begin position="214"/>
        <end position="239"/>
    </location>
</feature>
<feature type="transmembrane region" description="Helical" evidence="5">
    <location>
        <begin position="171"/>
        <end position="189"/>
    </location>
</feature>
<evidence type="ECO:0000256" key="3">
    <source>
        <dbReference type="ARBA" id="ARBA00022989"/>
    </source>
</evidence>
<feature type="transmembrane region" description="Helical" evidence="5">
    <location>
        <begin position="251"/>
        <end position="277"/>
    </location>
</feature>
<evidence type="ECO:0000256" key="4">
    <source>
        <dbReference type="ARBA" id="ARBA00023136"/>
    </source>
</evidence>
<keyword evidence="3 5" id="KW-1133">Transmembrane helix</keyword>